<dbReference type="AlphaFoldDB" id="A0A0E1W8A8"/>
<proteinExistence type="predicted"/>
<dbReference type="Proteomes" id="UP000001812">
    <property type="component" value="Chromosome I"/>
</dbReference>
<feature type="region of interest" description="Disordered" evidence="1">
    <location>
        <begin position="20"/>
        <end position="49"/>
    </location>
</feature>
<sequence length="49" mass="5804">MSDGSNRRKCIERSACPMRDARRRHAHGQLMQRRQTRVRLPAERRTSLA</sequence>
<evidence type="ECO:0000313" key="2">
    <source>
        <dbReference type="EMBL" id="EET09408.1"/>
    </source>
</evidence>
<evidence type="ECO:0000256" key="1">
    <source>
        <dbReference type="SAM" id="MobiDB-lite"/>
    </source>
</evidence>
<protein>
    <submittedName>
        <fullName evidence="2">Uncharacterized protein</fullName>
    </submittedName>
</protein>
<organism evidence="2">
    <name type="scientific">Burkholderia pseudomallei 1710a</name>
    <dbReference type="NCBI Taxonomy" id="320371"/>
    <lineage>
        <taxon>Bacteria</taxon>
        <taxon>Pseudomonadati</taxon>
        <taxon>Pseudomonadota</taxon>
        <taxon>Betaproteobacteria</taxon>
        <taxon>Burkholderiales</taxon>
        <taxon>Burkholderiaceae</taxon>
        <taxon>Burkholderia</taxon>
        <taxon>pseudomallei group</taxon>
    </lineage>
</organism>
<name>A0A0E1W8A8_BURPE</name>
<gene>
    <name evidence="2" type="ORF">BURPS1710A_3849</name>
</gene>
<feature type="compositionally biased region" description="Basic and acidic residues" evidence="1">
    <location>
        <begin position="40"/>
        <end position="49"/>
    </location>
</feature>
<dbReference type="EMBL" id="CM000832">
    <property type="protein sequence ID" value="EET09408.1"/>
    <property type="molecule type" value="Genomic_DNA"/>
</dbReference>
<accession>A0A0E1W8A8</accession>
<reference evidence="2" key="1">
    <citation type="submission" date="2009-05" db="EMBL/GenBank/DDBJ databases">
        <authorList>
            <person name="Harkins D.M."/>
            <person name="DeShazer D."/>
            <person name="Woods D.E."/>
            <person name="Brinkac L.M."/>
            <person name="Brown K.A."/>
            <person name="Hung G.C."/>
            <person name="Tuanyok A."/>
            <person name="Zhang B."/>
            <person name="Nierman W.C."/>
        </authorList>
    </citation>
    <scope>NUCLEOTIDE SEQUENCE [LARGE SCALE GENOMIC DNA]</scope>
    <source>
        <strain evidence="2">1710a</strain>
    </source>
</reference>
<dbReference type="HOGENOM" id="CLU_3133326_0_0_4"/>